<keyword evidence="27" id="KW-1185">Reference proteome</keyword>
<dbReference type="InterPro" id="IPR036426">
    <property type="entry name" value="Bulb-type_lectin_dom_sf"/>
</dbReference>
<dbReference type="PROSITE" id="PS50011">
    <property type="entry name" value="PROTEIN_KINASE_DOM"/>
    <property type="match status" value="6"/>
</dbReference>
<evidence type="ECO:0000256" key="14">
    <source>
        <dbReference type="ARBA" id="ARBA00023180"/>
    </source>
</evidence>
<comment type="caution">
    <text evidence="26">The sequence shown here is derived from an EMBL/GenBank/DDBJ whole genome shotgun (WGS) entry which is preliminary data.</text>
</comment>
<feature type="domain" description="Protein kinase" evidence="22">
    <location>
        <begin position="2208"/>
        <end position="2492"/>
    </location>
</feature>
<evidence type="ECO:0000256" key="19">
    <source>
        <dbReference type="SAM" id="MobiDB-lite"/>
    </source>
</evidence>
<feature type="transmembrane region" description="Helical" evidence="20">
    <location>
        <begin position="2130"/>
        <end position="2151"/>
    </location>
</feature>
<evidence type="ECO:0000256" key="3">
    <source>
        <dbReference type="ARBA" id="ARBA00022475"/>
    </source>
</evidence>
<dbReference type="InterPro" id="IPR000858">
    <property type="entry name" value="S_locus_glycoprot_dom"/>
</dbReference>
<keyword evidence="11 20" id="KW-1133">Transmembrane helix</keyword>
<dbReference type="Pfam" id="PF08276">
    <property type="entry name" value="PAN_2"/>
    <property type="match status" value="6"/>
</dbReference>
<dbReference type="FunFam" id="2.90.10.10:FF:000005">
    <property type="entry name" value="G-type lectin S-receptor-like serine/threonine-protein kinase"/>
    <property type="match status" value="5"/>
</dbReference>
<feature type="domain" description="EGF-like" evidence="23">
    <location>
        <begin position="284"/>
        <end position="323"/>
    </location>
</feature>
<feature type="domain" description="Apple" evidence="25">
    <location>
        <begin position="4542"/>
        <end position="4625"/>
    </location>
</feature>
<dbReference type="GO" id="GO:0005886">
    <property type="term" value="C:plasma membrane"/>
    <property type="evidence" value="ECO:0007669"/>
    <property type="project" value="UniProtKB-SubCell"/>
</dbReference>
<feature type="domain" description="Bulb-type lectin" evidence="24">
    <location>
        <begin position="2556"/>
        <end position="2680"/>
    </location>
</feature>
<dbReference type="GO" id="GO:0005524">
    <property type="term" value="F:ATP binding"/>
    <property type="evidence" value="ECO:0007669"/>
    <property type="project" value="UniProtKB-UniRule"/>
</dbReference>
<feature type="domain" description="Bulb-type lectin" evidence="24">
    <location>
        <begin position="1050"/>
        <end position="1174"/>
    </location>
</feature>
<feature type="domain" description="Protein kinase" evidence="22">
    <location>
        <begin position="1489"/>
        <end position="1819"/>
    </location>
</feature>
<feature type="disulfide bond" evidence="17">
    <location>
        <begin position="1980"/>
        <end position="1997"/>
    </location>
</feature>
<dbReference type="PANTHER" id="PTHR27002">
    <property type="entry name" value="RECEPTOR-LIKE SERINE/THREONINE-PROTEIN KINASE SD1-8"/>
    <property type="match status" value="1"/>
</dbReference>
<evidence type="ECO:0000313" key="27">
    <source>
        <dbReference type="Proteomes" id="UP001187471"/>
    </source>
</evidence>
<dbReference type="Proteomes" id="UP001187471">
    <property type="component" value="Unassembled WGS sequence"/>
</dbReference>
<dbReference type="SUPFAM" id="SSF56112">
    <property type="entry name" value="Protein kinase-like (PK-like)"/>
    <property type="match status" value="6"/>
</dbReference>
<dbReference type="SMART" id="SM00473">
    <property type="entry name" value="PAN_AP"/>
    <property type="match status" value="6"/>
</dbReference>
<accession>A0AA88UBT7</accession>
<evidence type="ECO:0000256" key="7">
    <source>
        <dbReference type="ARBA" id="ARBA00022729"/>
    </source>
</evidence>
<keyword evidence="14" id="KW-0325">Glycoprotein</keyword>
<dbReference type="InterPro" id="IPR003609">
    <property type="entry name" value="Pan_app"/>
</dbReference>
<keyword evidence="5" id="KW-0808">Transferase</keyword>
<dbReference type="Pfam" id="PF01453">
    <property type="entry name" value="B_lectin"/>
    <property type="match status" value="7"/>
</dbReference>
<evidence type="ECO:0000256" key="17">
    <source>
        <dbReference type="PROSITE-ProRule" id="PRU00076"/>
    </source>
</evidence>
<feature type="disulfide bond" evidence="17">
    <location>
        <begin position="1321"/>
        <end position="1338"/>
    </location>
</feature>
<feature type="domain" description="Apple" evidence="25">
    <location>
        <begin position="343"/>
        <end position="425"/>
    </location>
</feature>
<keyword evidence="7 21" id="KW-0732">Signal</keyword>
<gene>
    <name evidence="26" type="ORF">RJ640_017538</name>
</gene>
<feature type="domain" description="EGF-like" evidence="23">
    <location>
        <begin position="4491"/>
        <end position="4527"/>
    </location>
</feature>
<dbReference type="FunFam" id="1.10.510.10:FF:000060">
    <property type="entry name" value="G-type lectin S-receptor-like serine/threonine-protein kinase"/>
    <property type="match status" value="6"/>
</dbReference>
<dbReference type="FunFam" id="2.90.10.10:FF:000001">
    <property type="entry name" value="G-type lectin S-receptor-like serine/threonine-protein kinase"/>
    <property type="match status" value="1"/>
</dbReference>
<dbReference type="InterPro" id="IPR000719">
    <property type="entry name" value="Prot_kinase_dom"/>
</dbReference>
<dbReference type="InterPro" id="IPR017441">
    <property type="entry name" value="Protein_kinase_ATP_BS"/>
</dbReference>
<feature type="domain" description="Protein kinase" evidence="22">
    <location>
        <begin position="4536"/>
        <end position="4874"/>
    </location>
</feature>
<keyword evidence="10 18" id="KW-0067">ATP-binding</keyword>
<evidence type="ECO:0000256" key="9">
    <source>
        <dbReference type="ARBA" id="ARBA00022777"/>
    </source>
</evidence>
<evidence type="ECO:0000256" key="5">
    <source>
        <dbReference type="ARBA" id="ARBA00022679"/>
    </source>
</evidence>
<evidence type="ECO:0000256" key="12">
    <source>
        <dbReference type="ARBA" id="ARBA00023136"/>
    </source>
</evidence>
<comment type="catalytic activity">
    <reaction evidence="15">
        <text>L-threonyl-[protein] + ATP = O-phospho-L-threonyl-[protein] + ADP + H(+)</text>
        <dbReference type="Rhea" id="RHEA:46608"/>
        <dbReference type="Rhea" id="RHEA-COMP:11060"/>
        <dbReference type="Rhea" id="RHEA-COMP:11605"/>
        <dbReference type="ChEBI" id="CHEBI:15378"/>
        <dbReference type="ChEBI" id="CHEBI:30013"/>
        <dbReference type="ChEBI" id="CHEBI:30616"/>
        <dbReference type="ChEBI" id="CHEBI:61977"/>
        <dbReference type="ChEBI" id="CHEBI:456216"/>
        <dbReference type="EC" id="2.7.11.1"/>
    </reaction>
</comment>
<dbReference type="Pfam" id="PF00954">
    <property type="entry name" value="S_locus_glycop"/>
    <property type="match status" value="6"/>
</dbReference>
<dbReference type="InterPro" id="IPR000742">
    <property type="entry name" value="EGF"/>
</dbReference>
<protein>
    <recommendedName>
        <fullName evidence="2">non-specific serine/threonine protein kinase</fullName>
        <ecNumber evidence="2">2.7.11.1</ecNumber>
    </recommendedName>
</protein>
<feature type="transmembrane region" description="Helical" evidence="20">
    <location>
        <begin position="452"/>
        <end position="474"/>
    </location>
</feature>
<dbReference type="FunFam" id="3.30.200.20:FF:000195">
    <property type="entry name" value="G-type lectin S-receptor-like serine/threonine-protein kinase"/>
    <property type="match status" value="3"/>
</dbReference>
<evidence type="ECO:0000256" key="13">
    <source>
        <dbReference type="ARBA" id="ARBA00023157"/>
    </source>
</evidence>
<comment type="caution">
    <text evidence="17">Lacks conserved residue(s) required for the propagation of feature annotation.</text>
</comment>
<dbReference type="FunFam" id="3.30.200.20:FF:000910">
    <property type="entry name" value="Cysteine-rich receptor-like protein kinase 11"/>
    <property type="match status" value="1"/>
</dbReference>
<dbReference type="Pfam" id="PF07714">
    <property type="entry name" value="PK_Tyr_Ser-Thr"/>
    <property type="match status" value="6"/>
</dbReference>
<dbReference type="EMBL" id="JAVXUO010001805">
    <property type="protein sequence ID" value="KAK2978974.1"/>
    <property type="molecule type" value="Genomic_DNA"/>
</dbReference>
<evidence type="ECO:0000259" key="23">
    <source>
        <dbReference type="PROSITE" id="PS50026"/>
    </source>
</evidence>
<sequence>MHQERECLFSLLMFLLLQISAFYDTIAQNQPLKDGEVLVSSGGYFALGFFSPRNSSANRYVGIWYNKVSEPTVVWVANRDNPIIDSSGVLSIDKARNLVLTHKNQEVLWSTNASSTTITISSSAQLMDSGNLVLFQGGVKKVVAWQSFDYPTNTMLPNMKLGLDRRTGLTRFLTSWKSGNDPGTGEYSYRMDPVGSPQFFLTKGSVRLWRTGPWNGIRWSGVPEMTPNFIFSISYVDNHDEITMMYGLHNASIFSRMVVNESGTVQRLTWHEADRRWVAFWSAPADQCDNFRHCGAFGDCYPYTKAGEFECTCLPGFEPKSARDWYLRDGSNGCVRKRGGSACGNGAGFVKVPRVKVPDTSIATRVDESLGAKACEELCLRNCSCSGYTAANVSGAGSGCITWHGDIIDTRQFANGGQDLFIRVDSIELGMPYLREVAKYAKVSRSFSGKRVVAVVVASVASLFFILCLVYILVKKRRGRKRQDELLFSPNTTSTTLGASPEGKRNDETGTNSDLPFYSLSIIAAATENFSIANKLGEGGFGLVYKGRLRNGQEIAVKRLSKSSGQGVEEFKNEVTLIAKLQHRNLVRLLGCCIEKEEKMLIYEYMPNKGLDSFIFDKEKGSLVDWRKRFEITLGIARGMLYLHQDSRLRIIHRDLKASNVLLDAAMNPKISDFGMARIFGRDQIQANTNRVVGTYGYMSPEYAMEGLFSTKSDVFSFGVLLLEIIIGRKNSSYYKENSVNLIGHVWDLWGEGRALEVADPSLGESYQAHEVLRCIHIGLLCVQEFANDRPSMSEVAFMLCHETALSSPTQPAFIFKKANAGADSSSASIGDAYGNEQRRLHGFGHASQKTLREKDEMGESRERLHGFGDEQRRPQRDNPITDNSGVLSIDKAGILILIHKNQEVIWSTNASSTTITISSSAQLVDSGNLVLFQVPKVEGMDYRGSEQPNMSDLSLVLADDGSTLVLQLRQGPPEFVHRVRYLAQAVTQRAHLALVARAKGGEVRNQVLLAGVTLVQSSIGILELQIMHHERECLFSLLTFLLLQISASYDTITQNQPLKDGEVLVSSGGYFALGFFSLSNSSANRYVGIWYNQVSEFTVVWVANRDNPITDSSGVLSIDKAGNLVLNHKNQEVLWSTNASSTTITISSSAQLVDSGNLVLFQGGGKKVVAWQSFDYPTNTMLPNMTLGLDRRTGQTRFLTSWKSRNDPGTGEYSLKMDGTGSAQFFLYRDSDRLWRSGPWNGITWSGIPILTSNLVFSVSYVDNPDEVTVIYGMYNASNFMRMVVSELGTVRRLVWNEGKRRWDEFWSVPEDQCDNFGHCGVFGDCDTYTREGEFECTCLPGFEPKLAHDWYLRDGSNGCVRKRGGRACGNGAGFVKVPHVKVPDTSTATRVDVNLGAKACEELCLSNCSCSGYSAANVSGAASGCITWHGDMIDTRQYTNGGQDLFIRVDSIELAKYAKMSRSFSGKRVVAVVVASVAALFFILCLVYMLVKKRRGKYSISQRTIIRWSKAEIRKIGRLRNEQEIAVKRLSNSSGQGVEEFKNEVTLIAKLQHRNLVGLLGCCIEKEEKILIYEYMPNKGLDSFIFDKEKGTLVDWRKRFEITLGIARGMLYLHQDSRLRIIHRDLKASNVLLDAAMNPKISDFGMARIFGGDQIEANTNRLVGTYGYMSPEYAMEGLFSTKSDVFSFGVLLLEIISGRKNSSYSSYDTITQNQPLKDGEVLVSSGGFFALGFFSPTNSSTNRYVGIWYNKVSEQTVVWVANRDDPIADNSGVLSIDETGNLVLNQKNQEVLWSTNGSSTTIAISSSAQLVDSGNFLLYQGGGKKVVAWQSFDYPTNTVLPNMKLGLDRRTGLSRFLTSWKSGNDPGTGEYSLKIDPVGSPQFFLYRKSDRLWRGGPWNGIGWSGMPWVKPNRVFNLTYVDNADEVAMMYGLHNASILSRIVVTESGTAQRLTWDEVDRRWFEAWHVPEDQCGNFGHCGAFGNCDAYSRAGEFECTCLPGFEPRSLPDWPLRDSFKGCVRKRGGRTCENGEGFVKLPQMKVPDTSIATRVDKSLGAKACKELCMSNCSCSGYTAANVSGAVTGCITWHGDMIDTKRLTDGGQDFFIRVDSIELAKYAKVSRSSNGKRVVAIVVASVAAMLFILCLAYMLSFLESGRKRHDELLFSPNTTSTTLGASSEGKGIDETGTNSDLPFYSLSIIAAATENFSIANKLGEGGFGLVYKGRLRNGQEIGVKRLSNSSRQGVEEFKNEVTLIAKLQHRNLVRLLGCCIQKEEKMLIYEYMPNKGLDSFIFDKEKGSLVDWRKRFEITLGIARGILYLHQDSRLRIIHRDLKASNVLLDAAMNPKISDFGMARIFGGDQIQANTNRVVGTYGYMSPEYAMEGLFSTKSDVFSFGVLLLEIISGRKNGSYYKENSINLIGHVWDLWKEGRALEVADPLLGESYQAHEVLRCIHIGILCVQELANDRPSMSEVALMLCQETTLPSPKQPAFIFKTANAGTDLSPACIEAVSVCDTIITVVEEQALPGTSMGSKEGFYVPFLSLFLFFHLGYSIDTITPTQFISDAKNESLLSSNGNFRLGFFSPRNSLNRYVGIWFNKVSEQTVVWVANRDAPLKNRDGVFKFAGDGNLAIFAAGNGSVPVWSSNVTMPTTRNLTARLLPLGNLALTATNGTGQPENVLWQSFDYPTDTILPGMKLGMDKRTGLNRVITSWKSDEDPGSGGFSATVEMNGSAQFFLYKNLARNWRCGPWNGQTLSGVPISVSTAETYEVDYATIAQILNFSFVNNVDEVYVTFKVPVNPSIYTRLLLEPMGTLQRRVWHTNSDNIQEWAQFWVAPQDRCDQYQRCGSSAICNSNNIEVECTCLPGFEQDSNQDWYTNCVEKKDLVQQTCGKGNGEGFTKFPNLKIPDARAARLFSNLSLQECETECLKSCNCTGYASSDVNNGGRGCFAWYGQLNDLRQYDKDGQDFYLRVAAAELVANTTRNSKGIRGTKKILIITLPIVAAALLFVCCSLYLWRVHAKKKDQREKRIHREMVLHDSTTMPNKDFPGANNRGESRNIELKFFDLETIITATDDFSAAKKIGQGGFGPVYKGQLSNGQQIAIKILSKNSGQGTAEFKNEALLIAKLQHRNLVKLLGCCIENEERILVYEYMPNKSLDYFIFDETKKSQLDWEKRHDIIVGIARGILYLHQDSRLKIIHRDLKASNILLDEELKPKISDFGTARIFQGDQTEANTTRVVGTFGYISPEYALDGLFSIKSDVFSFGVLLLEVISGKKNIGFFHNNPTSNLIKHAWELWNDGNALELVDTCMGDSYPTHDVLRCIQVGLLCVQDEATDRPNMSTIVFMLSNETTLPSPKQPLFSIQSDSNPRCFWICKMLLKAPQPFVLPDNWNDIIETYDIAAENGLWTQLNVWFLLFHLCNSADTITSTQFISDAKDESLLSSNGNFKLGFFSPGNSLNRYVGIWFNKVSEQTVVWVANREAPLKNRDGVFKVTGDGNIAVFSGNNDSIPLWSSSNVSMSTADNFTANLLPSGNLVLTVTSRLGQPETVVWQSFDYPTDTVLPGMKFGLDRKTGLNRVLTSWSSDDDPSPGDYTAGVELEGSAQFFLNKSLAPKWRCGPWNGQTLSGLTISRVVLSADTYDVEYSKIAGIMNFSFVNTNDEVYLTFQLPDDSIFTRFVLGQGGTVQRTVWLKDRANNEEWVQFWEAPQDRCDQYARCRTAALCNSNDIKVVCTCLPGFARESDQWNTNCVEKQKGVHACGKGNGEGFVNIPSLRIPDARNAILYANLSLQECEKECLKSCNCTGYASADVTNGGRGCFAWNGELEDMRQYDKDGQDFYLRVDAEELALYAISRNSCLEWKELGEDITIISSTFGPVHLVLGQGQLSSGQEIAVKSLSKTSGQGIIEFKNEALLIAKLQHRNLVRLLGCCIENEEKMLVYEYMPNKSLDYFIFDTSRKSLLDWKTRHGIIVGIARGILYLHQDSRLKIIHRDLKASNILLDEDLNPKISDFGTARIFRGNQSQANTSRVVGTFGYMSPEYALDGIFSEKSDVFSFGVLLLEVISGRKNIGFFRQDPDSNLMRYAWELWNSNRALELLDSSMGDAYPADEVMRCIQIGLLCVQDQAIDRPTMVSIVFMLCNEKALPSPKQPVFSIKTGQSNRSNVDSVSTGTKSSVNEESPISCEVCGTNAGSMIMQLTNVSLEQSDKVYVFQTDTINSTHFISDAANETLLSSNGNFKLGFFSPSNSPNRYVGMWFNKIPKQTVVWVANRDTPLKNNNGVFKITSDGNVAVFAGEEEGSVPIWSSNVSMPSLTHSTAKLLDGGNFVLNMTNGSGQPGTVLWQSFDHPTDTVLPGMRFGSDRRRGLNRVLTSWKVDDDPARGEFSFALDPRGSPQFFLYKMAAPLWRGGPWNGRTLSGLPIVASRLKTPEVDLSGEVGLFNYSFVSTTNGTYAIFAVPNVSIFSTLVLQPEGMLQRQIWRDDNKDWVKIWLVPQDRCDEYARCGPSAICNSFQAMQCRCLPGFEPQFPEDWYSKCVEKRKGHTCGKGKGEGFVKLTDLKVPDARRSRHYANLSLQECESECLKSCNCTGFASADINIGGRGCFLWYGDLTDIRVSTLDGQDFYLRVDAVELAANVRKDLNGSQDRKRAAIFIIVPTVSGVLLISCFCHSRRQHAKRKDETRKSLLNWKKRHEIIVGIARGMLYLHQDSRLRIIHRDLKASNILLDEELNPKISDFGTARIFGGNQNEANTSRVVGTFGYMSLEYALYGLFSVKSDVFSFGVLLLEIISGRKNTGFFQDDPTSNLIRHAWKLWSNGKSLEIVDASMGESWLAHDVLRCIQVGLMCVQDSAADRPTMSSVIFMLSNETNLPSPRQPMFAIQRSYSNLDLMTTGTSCSVNEVTVTMPDVR</sequence>
<evidence type="ECO:0000256" key="18">
    <source>
        <dbReference type="PROSITE-ProRule" id="PRU10141"/>
    </source>
</evidence>
<dbReference type="PROSITE" id="PS50927">
    <property type="entry name" value="BULB_LECTIN"/>
    <property type="match status" value="7"/>
</dbReference>
<dbReference type="CDD" id="cd01098">
    <property type="entry name" value="PAN_AP_plant"/>
    <property type="match status" value="6"/>
</dbReference>
<evidence type="ECO:0000256" key="1">
    <source>
        <dbReference type="ARBA" id="ARBA00004251"/>
    </source>
</evidence>
<evidence type="ECO:0000256" key="6">
    <source>
        <dbReference type="ARBA" id="ARBA00022692"/>
    </source>
</evidence>
<proteinExistence type="predicted"/>
<dbReference type="GO" id="GO:0048544">
    <property type="term" value="P:recognition of pollen"/>
    <property type="evidence" value="ECO:0007669"/>
    <property type="project" value="InterPro"/>
</dbReference>
<dbReference type="CDD" id="cd00028">
    <property type="entry name" value="B_lectin"/>
    <property type="match status" value="6"/>
</dbReference>
<feature type="domain" description="Bulb-type lectin" evidence="24">
    <location>
        <begin position="1709"/>
        <end position="1833"/>
    </location>
</feature>
<keyword evidence="13 17" id="KW-1015">Disulfide bond</keyword>
<dbReference type="InterPro" id="IPR008271">
    <property type="entry name" value="Ser/Thr_kinase_AS"/>
</dbReference>
<dbReference type="Gene3D" id="1.10.510.10">
    <property type="entry name" value="Transferase(Phosphotransferase) domain 1"/>
    <property type="match status" value="6"/>
</dbReference>
<keyword evidence="9" id="KW-0418">Kinase</keyword>
<feature type="binding site" evidence="18">
    <location>
        <position position="558"/>
    </location>
    <ligand>
        <name>ATP</name>
        <dbReference type="ChEBI" id="CHEBI:30616"/>
    </ligand>
</feature>
<feature type="domain" description="Bulb-type lectin" evidence="24">
    <location>
        <begin position="3425"/>
        <end position="3550"/>
    </location>
</feature>
<feature type="domain" description="Apple" evidence="25">
    <location>
        <begin position="2029"/>
        <end position="2111"/>
    </location>
</feature>
<feature type="compositionally biased region" description="Basic and acidic residues" evidence="19">
    <location>
        <begin position="851"/>
        <end position="877"/>
    </location>
</feature>
<feature type="domain" description="Apple" evidence="25">
    <location>
        <begin position="1370"/>
        <end position="1452"/>
    </location>
</feature>
<feature type="domain" description="Bulb-type lectin" evidence="24">
    <location>
        <begin position="23"/>
        <end position="147"/>
    </location>
</feature>
<dbReference type="SUPFAM" id="SSF51110">
    <property type="entry name" value="alpha-D-mannose-specific plant lectins"/>
    <property type="match status" value="7"/>
</dbReference>
<evidence type="ECO:0000256" key="15">
    <source>
        <dbReference type="ARBA" id="ARBA00047899"/>
    </source>
</evidence>
<dbReference type="Pfam" id="PF11883">
    <property type="entry name" value="DUF3403"/>
    <property type="match status" value="1"/>
</dbReference>
<comment type="subcellular location">
    <subcellularLocation>
        <location evidence="1">Cell membrane</location>
        <topology evidence="1">Single-pass type I membrane protein</topology>
    </subcellularLocation>
</comment>
<evidence type="ECO:0000259" key="22">
    <source>
        <dbReference type="PROSITE" id="PS50011"/>
    </source>
</evidence>
<feature type="domain" description="EGF-like" evidence="23">
    <location>
        <begin position="1970"/>
        <end position="2010"/>
    </location>
</feature>
<feature type="transmembrane region" description="Helical" evidence="20">
    <location>
        <begin position="4646"/>
        <end position="4665"/>
    </location>
</feature>
<evidence type="ECO:0000259" key="25">
    <source>
        <dbReference type="PROSITE" id="PS50948"/>
    </source>
</evidence>
<keyword evidence="8 18" id="KW-0547">Nucleotide-binding</keyword>
<feature type="signal peptide" evidence="21">
    <location>
        <begin position="1"/>
        <end position="27"/>
    </location>
</feature>
<organism evidence="26 27">
    <name type="scientific">Escallonia rubra</name>
    <dbReference type="NCBI Taxonomy" id="112253"/>
    <lineage>
        <taxon>Eukaryota</taxon>
        <taxon>Viridiplantae</taxon>
        <taxon>Streptophyta</taxon>
        <taxon>Embryophyta</taxon>
        <taxon>Tracheophyta</taxon>
        <taxon>Spermatophyta</taxon>
        <taxon>Magnoliopsida</taxon>
        <taxon>eudicotyledons</taxon>
        <taxon>Gunneridae</taxon>
        <taxon>Pentapetalae</taxon>
        <taxon>asterids</taxon>
        <taxon>campanulids</taxon>
        <taxon>Escalloniales</taxon>
        <taxon>Escalloniaceae</taxon>
        <taxon>Escallonia</taxon>
    </lineage>
</organism>
<feature type="domain" description="Apple" evidence="25">
    <location>
        <begin position="2890"/>
        <end position="2973"/>
    </location>
</feature>
<feature type="domain" description="EGF-like" evidence="23">
    <location>
        <begin position="1311"/>
        <end position="1350"/>
    </location>
</feature>
<dbReference type="InterPro" id="IPR001245">
    <property type="entry name" value="Ser-Thr/Tyr_kinase_cat_dom"/>
</dbReference>
<dbReference type="InterPro" id="IPR021820">
    <property type="entry name" value="S-locus_recpt_kinase_C"/>
</dbReference>
<keyword evidence="6 20" id="KW-0812">Transmembrane</keyword>
<evidence type="ECO:0000256" key="21">
    <source>
        <dbReference type="SAM" id="SignalP"/>
    </source>
</evidence>
<dbReference type="SMART" id="SM00181">
    <property type="entry name" value="EGF"/>
    <property type="match status" value="6"/>
</dbReference>
<dbReference type="PROSITE" id="PS00108">
    <property type="entry name" value="PROTEIN_KINASE_ST"/>
    <property type="match status" value="6"/>
</dbReference>
<keyword evidence="12 20" id="KW-0472">Membrane</keyword>
<dbReference type="SMART" id="SM00220">
    <property type="entry name" value="S_TKc"/>
    <property type="match status" value="5"/>
</dbReference>
<feature type="region of interest" description="Disordered" evidence="19">
    <location>
        <begin position="845"/>
        <end position="884"/>
    </location>
</feature>
<evidence type="ECO:0000256" key="20">
    <source>
        <dbReference type="SAM" id="Phobius"/>
    </source>
</evidence>
<feature type="transmembrane region" description="Helical" evidence="20">
    <location>
        <begin position="2994"/>
        <end position="3016"/>
    </location>
</feature>
<comment type="catalytic activity">
    <reaction evidence="16">
        <text>L-seryl-[protein] + ATP = O-phospho-L-seryl-[protein] + ADP + H(+)</text>
        <dbReference type="Rhea" id="RHEA:17989"/>
        <dbReference type="Rhea" id="RHEA-COMP:9863"/>
        <dbReference type="Rhea" id="RHEA-COMP:11604"/>
        <dbReference type="ChEBI" id="CHEBI:15378"/>
        <dbReference type="ChEBI" id="CHEBI:29999"/>
        <dbReference type="ChEBI" id="CHEBI:30616"/>
        <dbReference type="ChEBI" id="CHEBI:83421"/>
        <dbReference type="ChEBI" id="CHEBI:456216"/>
        <dbReference type="EC" id="2.7.11.1"/>
    </reaction>
</comment>
<dbReference type="GO" id="GO:0004674">
    <property type="term" value="F:protein serine/threonine kinase activity"/>
    <property type="evidence" value="ECO:0007669"/>
    <property type="project" value="UniProtKB-KW"/>
</dbReference>
<feature type="domain" description="Bulb-type lectin" evidence="24">
    <location>
        <begin position="4214"/>
        <end position="4339"/>
    </location>
</feature>
<evidence type="ECO:0000256" key="16">
    <source>
        <dbReference type="ARBA" id="ARBA00048679"/>
    </source>
</evidence>
<feature type="region of interest" description="Disordered" evidence="19">
    <location>
        <begin position="492"/>
        <end position="512"/>
    </location>
</feature>
<dbReference type="FunFam" id="3.30.200.20:FF:000924">
    <property type="entry name" value="Uncharacterized protein"/>
    <property type="match status" value="1"/>
</dbReference>
<feature type="chain" id="PRO_5041648061" description="non-specific serine/threonine protein kinase" evidence="21">
    <location>
        <begin position="28"/>
        <end position="4905"/>
    </location>
</feature>
<dbReference type="InterPro" id="IPR001480">
    <property type="entry name" value="Bulb-type_lectin_dom"/>
</dbReference>
<keyword evidence="17" id="KW-0245">EGF-like domain</keyword>
<evidence type="ECO:0000313" key="26">
    <source>
        <dbReference type="EMBL" id="KAK2978974.1"/>
    </source>
</evidence>
<dbReference type="PROSITE" id="PS50026">
    <property type="entry name" value="EGF_3"/>
    <property type="match status" value="4"/>
</dbReference>
<dbReference type="EC" id="2.7.11.1" evidence="2"/>
<keyword evidence="4" id="KW-0723">Serine/threonine-protein kinase</keyword>
<dbReference type="CDD" id="cd14066">
    <property type="entry name" value="STKc_IRAK"/>
    <property type="match status" value="4"/>
</dbReference>
<feature type="disulfide bond" evidence="17">
    <location>
        <begin position="294"/>
        <end position="311"/>
    </location>
</feature>
<name>A0AA88UBT7_9ASTE</name>
<dbReference type="PANTHER" id="PTHR27002:SF1095">
    <property type="entry name" value="G-TYPE LECTIN S-RECEPTOR-LIKE SERINE_THREONINE-PROTEIN KINASE RKS1"/>
    <property type="match status" value="1"/>
</dbReference>
<dbReference type="Gene3D" id="2.90.10.10">
    <property type="entry name" value="Bulb-type lectin domain"/>
    <property type="match status" value="7"/>
</dbReference>
<dbReference type="PROSITE" id="PS00107">
    <property type="entry name" value="PROTEIN_KINASE_ATP"/>
    <property type="match status" value="1"/>
</dbReference>
<feature type="domain" description="Protein kinase" evidence="22">
    <location>
        <begin position="530"/>
        <end position="805"/>
    </location>
</feature>
<feature type="domain" description="Protein kinase" evidence="22">
    <location>
        <begin position="3076"/>
        <end position="3361"/>
    </location>
</feature>
<feature type="domain" description="Apple" evidence="25">
    <location>
        <begin position="3759"/>
        <end position="3842"/>
    </location>
</feature>
<evidence type="ECO:0000256" key="11">
    <source>
        <dbReference type="ARBA" id="ARBA00022989"/>
    </source>
</evidence>
<feature type="domain" description="Bulb-type lectin" evidence="24">
    <location>
        <begin position="825"/>
        <end position="945"/>
    </location>
</feature>
<dbReference type="SMART" id="SM00108">
    <property type="entry name" value="B_lectin"/>
    <property type="match status" value="6"/>
</dbReference>
<feature type="transmembrane region" description="Helical" evidence="20">
    <location>
        <begin position="1471"/>
        <end position="1493"/>
    </location>
</feature>
<dbReference type="InterPro" id="IPR011009">
    <property type="entry name" value="Kinase-like_dom_sf"/>
</dbReference>
<reference evidence="26" key="1">
    <citation type="submission" date="2022-12" db="EMBL/GenBank/DDBJ databases">
        <title>Draft genome assemblies for two species of Escallonia (Escalloniales).</title>
        <authorList>
            <person name="Chanderbali A."/>
            <person name="Dervinis C."/>
            <person name="Anghel I."/>
            <person name="Soltis D."/>
            <person name="Soltis P."/>
            <person name="Zapata F."/>
        </authorList>
    </citation>
    <scope>NUCLEOTIDE SEQUENCE</scope>
    <source>
        <strain evidence="26">UCBG92.1500</strain>
        <tissue evidence="26">Leaf</tissue>
    </source>
</reference>
<evidence type="ECO:0000256" key="4">
    <source>
        <dbReference type="ARBA" id="ARBA00022527"/>
    </source>
</evidence>
<dbReference type="PROSITE" id="PS50948">
    <property type="entry name" value="PAN"/>
    <property type="match status" value="6"/>
</dbReference>
<feature type="domain" description="Protein kinase" evidence="22">
    <location>
        <begin position="3862"/>
        <end position="4151"/>
    </location>
</feature>
<evidence type="ECO:0000256" key="10">
    <source>
        <dbReference type="ARBA" id="ARBA00022840"/>
    </source>
</evidence>
<evidence type="ECO:0000256" key="8">
    <source>
        <dbReference type="ARBA" id="ARBA00022741"/>
    </source>
</evidence>
<evidence type="ECO:0000259" key="24">
    <source>
        <dbReference type="PROSITE" id="PS50927"/>
    </source>
</evidence>
<dbReference type="Gene3D" id="3.30.200.20">
    <property type="entry name" value="Phosphorylase Kinase, domain 1"/>
    <property type="match status" value="5"/>
</dbReference>
<keyword evidence="3" id="KW-1003">Cell membrane</keyword>
<evidence type="ECO:0000256" key="2">
    <source>
        <dbReference type="ARBA" id="ARBA00012513"/>
    </source>
</evidence>